<dbReference type="AlphaFoldDB" id="A0A1D2JQJ7"/>
<evidence type="ECO:0000256" key="5">
    <source>
        <dbReference type="ARBA" id="ARBA00037226"/>
    </source>
</evidence>
<feature type="region of interest" description="Disordered" evidence="6">
    <location>
        <begin position="255"/>
        <end position="279"/>
    </location>
</feature>
<organism evidence="7 8">
    <name type="scientific">Paracoccidioides brasiliensis</name>
    <dbReference type="NCBI Taxonomy" id="121759"/>
    <lineage>
        <taxon>Eukaryota</taxon>
        <taxon>Fungi</taxon>
        <taxon>Dikarya</taxon>
        <taxon>Ascomycota</taxon>
        <taxon>Pezizomycotina</taxon>
        <taxon>Eurotiomycetes</taxon>
        <taxon>Eurotiomycetidae</taxon>
        <taxon>Onygenales</taxon>
        <taxon>Ajellomycetaceae</taxon>
        <taxon>Paracoccidioides</taxon>
    </lineage>
</organism>
<reference evidence="7 8" key="1">
    <citation type="submission" date="2016-06" db="EMBL/GenBank/DDBJ databases">
        <authorList>
            <person name="Kjaerup R.B."/>
            <person name="Dalgaard T.S."/>
            <person name="Juul-Madsen H.R."/>
        </authorList>
    </citation>
    <scope>NUCLEOTIDE SEQUENCE [LARGE SCALE GENOMIC DNA]</scope>
    <source>
        <strain evidence="7 8">Pb300</strain>
    </source>
</reference>
<comment type="caution">
    <text evidence="7">The sequence shown here is derived from an EMBL/GenBank/DDBJ whole genome shotgun (WGS) entry which is preliminary data.</text>
</comment>
<dbReference type="GO" id="GO:0005762">
    <property type="term" value="C:mitochondrial large ribosomal subunit"/>
    <property type="evidence" value="ECO:0007669"/>
    <property type="project" value="TreeGrafter"/>
</dbReference>
<evidence type="ECO:0000313" key="7">
    <source>
        <dbReference type="EMBL" id="ODH45458.1"/>
    </source>
</evidence>
<dbReference type="FunFam" id="2.30.170.40:FF:000003">
    <property type="entry name" value="54S ribosomal protein L24"/>
    <property type="match status" value="1"/>
</dbReference>
<evidence type="ECO:0000256" key="1">
    <source>
        <dbReference type="ARBA" id="ARBA00008760"/>
    </source>
</evidence>
<accession>A0A1D2JQJ7</accession>
<feature type="compositionally biased region" description="Basic and acidic residues" evidence="6">
    <location>
        <begin position="1"/>
        <end position="12"/>
    </location>
</feature>
<proteinExistence type="inferred from homology"/>
<dbReference type="Pfam" id="PF00830">
    <property type="entry name" value="Ribosomal_L28"/>
    <property type="match status" value="1"/>
</dbReference>
<evidence type="ECO:0000256" key="3">
    <source>
        <dbReference type="ARBA" id="ARBA00023274"/>
    </source>
</evidence>
<dbReference type="InterPro" id="IPR026569">
    <property type="entry name" value="Ribosomal_bL28"/>
</dbReference>
<dbReference type="Gene3D" id="2.30.170.40">
    <property type="entry name" value="Ribosomal protein L28/L24"/>
    <property type="match status" value="1"/>
</dbReference>
<evidence type="ECO:0000256" key="4">
    <source>
        <dbReference type="ARBA" id="ARBA00035269"/>
    </source>
</evidence>
<gene>
    <name evidence="7" type="ORF">ACO22_00028</name>
</gene>
<keyword evidence="3" id="KW-0687">Ribonucleoprotein</keyword>
<evidence type="ECO:0000256" key="6">
    <source>
        <dbReference type="SAM" id="MobiDB-lite"/>
    </source>
</evidence>
<dbReference type="PANTHER" id="PTHR13528:SF2">
    <property type="entry name" value="LARGE RIBOSOMAL SUBUNIT PROTEIN BL28M"/>
    <property type="match status" value="1"/>
</dbReference>
<protein>
    <recommendedName>
        <fullName evidence="4">Large ribosomal subunit protein bL28m</fullName>
    </recommendedName>
</protein>
<feature type="compositionally biased region" description="Polar residues" evidence="6">
    <location>
        <begin position="261"/>
        <end position="279"/>
    </location>
</feature>
<comment type="similarity">
    <text evidence="1">Belongs to the bacterial ribosomal protein bL28 family.</text>
</comment>
<dbReference type="VEuPathDB" id="FungiDB:PABG_03113"/>
<dbReference type="SUPFAM" id="SSF143800">
    <property type="entry name" value="L28p-like"/>
    <property type="match status" value="1"/>
</dbReference>
<keyword evidence="2" id="KW-0689">Ribosomal protein</keyword>
<comment type="function">
    <text evidence="5">Component of the mitochondrial ribosome (mitoribosome), a dedicated translation machinery responsible for the synthesis of mitochondrial genome-encoded proteins, including at least some of the essential transmembrane subunits of the mitochondrial respiratory chain. The mitoribosomes are attached to the mitochondrial inner membrane and translation products are cotranslationally integrated into the membrane.</text>
</comment>
<name>A0A1D2JQJ7_PARBR</name>
<evidence type="ECO:0000256" key="2">
    <source>
        <dbReference type="ARBA" id="ARBA00022980"/>
    </source>
</evidence>
<dbReference type="GO" id="GO:0003735">
    <property type="term" value="F:structural constituent of ribosome"/>
    <property type="evidence" value="ECO:0007669"/>
    <property type="project" value="InterPro"/>
</dbReference>
<dbReference type="PANTHER" id="PTHR13528">
    <property type="entry name" value="39S RIBOSOMAL PROTEIN L28, MITOCHONDRIAL"/>
    <property type="match status" value="1"/>
</dbReference>
<dbReference type="Proteomes" id="UP000242814">
    <property type="component" value="Unassembled WGS sequence"/>
</dbReference>
<dbReference type="VEuPathDB" id="FungiDB:PADG_01647"/>
<dbReference type="EMBL" id="LZYO01000001">
    <property type="protein sequence ID" value="ODH45458.1"/>
    <property type="molecule type" value="Genomic_DNA"/>
</dbReference>
<sequence length="279" mass="31444">MNFTDQWDRPGEKSPATDSDRLEEKTLTWHCKQSHRKPAHLPAIPQDQCTACGEGSHTSSYYEHCNSSASAPHGLTMALHTAKPFSFSRPSSLLQTFRGLSLYPRRSQSNQSTIIDPDKYFESLSGDPPEYPYGPSLYFKQANSGLYGGSTIQFGNKISKGRNKGKTRRTWKPNVRHEELYSEALGTTLKLKVTHRVLRTIKKVGGLDQYLLGDKPARIKELGIFGWKLRWKVMQSKAMREKFLEEQKALGLRAAAELESQAPQQTQDKIPASSEQSVQ</sequence>
<dbReference type="InterPro" id="IPR037147">
    <property type="entry name" value="Ribosomal_bL28_sf"/>
</dbReference>
<dbReference type="InterPro" id="IPR034704">
    <property type="entry name" value="Ribosomal_bL28/bL31-like_sf"/>
</dbReference>
<feature type="region of interest" description="Disordered" evidence="6">
    <location>
        <begin position="1"/>
        <end position="22"/>
    </location>
</feature>
<evidence type="ECO:0000313" key="8">
    <source>
        <dbReference type="Proteomes" id="UP000242814"/>
    </source>
</evidence>